<comment type="caution">
    <text evidence="1">The sequence shown here is derived from an EMBL/GenBank/DDBJ whole genome shotgun (WGS) entry which is preliminary data.</text>
</comment>
<accession>A0ACB8QV01</accession>
<gene>
    <name evidence="1" type="ORF">K488DRAFT_43117</name>
</gene>
<dbReference type="Proteomes" id="UP000814128">
    <property type="component" value="Unassembled WGS sequence"/>
</dbReference>
<evidence type="ECO:0000313" key="2">
    <source>
        <dbReference type="Proteomes" id="UP000814128"/>
    </source>
</evidence>
<reference evidence="1" key="2">
    <citation type="journal article" date="2022" name="New Phytol.">
        <title>Evolutionary transition to the ectomycorrhizal habit in the genomes of a hyperdiverse lineage of mushroom-forming fungi.</title>
        <authorList>
            <person name="Looney B."/>
            <person name="Miyauchi S."/>
            <person name="Morin E."/>
            <person name="Drula E."/>
            <person name="Courty P.E."/>
            <person name="Kohler A."/>
            <person name="Kuo A."/>
            <person name="LaButti K."/>
            <person name="Pangilinan J."/>
            <person name="Lipzen A."/>
            <person name="Riley R."/>
            <person name="Andreopoulos W."/>
            <person name="He G."/>
            <person name="Johnson J."/>
            <person name="Nolan M."/>
            <person name="Tritt A."/>
            <person name="Barry K.W."/>
            <person name="Grigoriev I.V."/>
            <person name="Nagy L.G."/>
            <person name="Hibbett D."/>
            <person name="Henrissat B."/>
            <person name="Matheny P.B."/>
            <person name="Labbe J."/>
            <person name="Martin F.M."/>
        </authorList>
    </citation>
    <scope>NUCLEOTIDE SEQUENCE</scope>
    <source>
        <strain evidence="1">EC-137</strain>
    </source>
</reference>
<protein>
    <submittedName>
        <fullName evidence="1">Uncharacterized protein</fullName>
    </submittedName>
</protein>
<dbReference type="EMBL" id="MU273483">
    <property type="protein sequence ID" value="KAI0035523.1"/>
    <property type="molecule type" value="Genomic_DNA"/>
</dbReference>
<keyword evidence="2" id="KW-1185">Reference proteome</keyword>
<evidence type="ECO:0000313" key="1">
    <source>
        <dbReference type="EMBL" id="KAI0035523.1"/>
    </source>
</evidence>
<organism evidence="1 2">
    <name type="scientific">Vararia minispora EC-137</name>
    <dbReference type="NCBI Taxonomy" id="1314806"/>
    <lineage>
        <taxon>Eukaryota</taxon>
        <taxon>Fungi</taxon>
        <taxon>Dikarya</taxon>
        <taxon>Basidiomycota</taxon>
        <taxon>Agaricomycotina</taxon>
        <taxon>Agaricomycetes</taxon>
        <taxon>Russulales</taxon>
        <taxon>Lachnocladiaceae</taxon>
        <taxon>Vararia</taxon>
    </lineage>
</organism>
<name>A0ACB8QV01_9AGAM</name>
<sequence length="568" mass="63560">MPSQRALELCNSTETVTKAFAKKPTRPVSAVTKGIFKRIPPVKDVGKEESELDKAARCGRFPNRPSELFLKIYNDALGALNSGPLVNMVSPSLIGASGVIPLSIVSVIPDIMRHYAELIVRAETEVFLATNYWEPSHSSTIISDSLRELSKRVQARGGKRVVVKLMYDRGSLKQLITPRIVVPPSGWKKVNLPTEDEIPGISLQVVNFHQPMLGTFHAKYLVVDRRVACVNSNNIQDRPNVEMMVHLEGPIVDSFYDMALLSWSNVMKPPLPLLSKQPVYPEEFKFNHDNESLKYLTAAQVAERLNIGRVKLDATVEDAGVADFRPYILHKFHSPCPIAMVNRKPTGSPGHRLNNPQDLSWLSAIKHAQKSIFIQTPTFNAAPLIPATLDACRRGIEVTLFLDLGFNDQGEQIPFQGGTNEMVVHNMYDVLNKEKKGNEKNLHVFWYTGKDQKRPINAAAKKRNCHVKFMAIDESIAIFGNGNQDTQSWFHSMEINLMVDSPPLVREWLSGLDANQNTRLFGRVSDIDGIWRDGDEVVQASGVGKATFMDWMRSIRSVLRRLRGSGGF</sequence>
<reference evidence="1" key="1">
    <citation type="submission" date="2021-02" db="EMBL/GenBank/DDBJ databases">
        <authorList>
            <consortium name="DOE Joint Genome Institute"/>
            <person name="Ahrendt S."/>
            <person name="Looney B.P."/>
            <person name="Miyauchi S."/>
            <person name="Morin E."/>
            <person name="Drula E."/>
            <person name="Courty P.E."/>
            <person name="Chicoki N."/>
            <person name="Fauchery L."/>
            <person name="Kohler A."/>
            <person name="Kuo A."/>
            <person name="Labutti K."/>
            <person name="Pangilinan J."/>
            <person name="Lipzen A."/>
            <person name="Riley R."/>
            <person name="Andreopoulos W."/>
            <person name="He G."/>
            <person name="Johnson J."/>
            <person name="Barry K.W."/>
            <person name="Grigoriev I.V."/>
            <person name="Nagy L."/>
            <person name="Hibbett D."/>
            <person name="Henrissat B."/>
            <person name="Matheny P.B."/>
            <person name="Labbe J."/>
            <person name="Martin F."/>
        </authorList>
    </citation>
    <scope>NUCLEOTIDE SEQUENCE</scope>
    <source>
        <strain evidence="1">EC-137</strain>
    </source>
</reference>
<proteinExistence type="predicted"/>